<reference evidence="2 3" key="1">
    <citation type="submission" date="2018-04" db="EMBL/GenBank/DDBJ databases">
        <title>Genomic Encyclopedia of Type Strains, Phase III (KMG-III): the genomes of soil and plant-associated and newly described type strains.</title>
        <authorList>
            <person name="Whitman W."/>
        </authorList>
    </citation>
    <scope>NUCLEOTIDE SEQUENCE [LARGE SCALE GENOMIC DNA]</scope>
    <source>
        <strain evidence="2 3">MA-olki</strain>
    </source>
</reference>
<accession>A0A2T5TY64</accession>
<evidence type="ECO:0000313" key="3">
    <source>
        <dbReference type="Proteomes" id="UP000244013"/>
    </source>
</evidence>
<name>A0A2T5TY64_9SPHN</name>
<feature type="signal peptide" evidence="1">
    <location>
        <begin position="1"/>
        <end position="26"/>
    </location>
</feature>
<evidence type="ECO:0000256" key="1">
    <source>
        <dbReference type="SAM" id="SignalP"/>
    </source>
</evidence>
<organism evidence="2 3">
    <name type="scientific">Sphingomonas faeni</name>
    <dbReference type="NCBI Taxonomy" id="185950"/>
    <lineage>
        <taxon>Bacteria</taxon>
        <taxon>Pseudomonadati</taxon>
        <taxon>Pseudomonadota</taxon>
        <taxon>Alphaproteobacteria</taxon>
        <taxon>Sphingomonadales</taxon>
        <taxon>Sphingomonadaceae</taxon>
        <taxon>Sphingomonas</taxon>
    </lineage>
</organism>
<protein>
    <recommendedName>
        <fullName evidence="4">Beta-barrel porin 2</fullName>
    </recommendedName>
</protein>
<dbReference type="AlphaFoldDB" id="A0A2T5TY64"/>
<evidence type="ECO:0008006" key="4">
    <source>
        <dbReference type="Google" id="ProtNLM"/>
    </source>
</evidence>
<evidence type="ECO:0000313" key="2">
    <source>
        <dbReference type="EMBL" id="PTW44202.1"/>
    </source>
</evidence>
<feature type="chain" id="PRO_5015698369" description="Beta-barrel porin 2" evidence="1">
    <location>
        <begin position="27"/>
        <end position="443"/>
    </location>
</feature>
<dbReference type="Proteomes" id="UP000244013">
    <property type="component" value="Unassembled WGS sequence"/>
</dbReference>
<gene>
    <name evidence="2" type="ORF">C8J25_11138</name>
</gene>
<comment type="caution">
    <text evidence="2">The sequence shown here is derived from an EMBL/GenBank/DDBJ whole genome shotgun (WGS) entry which is preliminary data.</text>
</comment>
<sequence length="443" mass="48853">MHRFRARFVTVSALGLMPMITMPATAQESALPRLDPVGTSIVDQEDGITLDVRQRVRDEFTPMGLRLGSFQVYPTVAVGAGYDSNLFANPTNRKGAALVQFEPSISARSDFSNGEIRLDASSRLTRFPGNGDGDETSYRLSASGRYTVAQSTDLEAGAQREQLVERRDSSGRPDGVVTPIRFFQTQAYMRLRRDNGTLRALANVDYTVFDFRSTQALSSTGEIIDVINQNARDQNSLRASLRGEYMITMGLSVFAEGTGTKISYRLAQSSPGIPNLDGTNLTVIAGLMFGTNQLIQGSVGAGYIRRSFKTNRFTTISGIAANADLRYFLTPLVTLSFIASRSVEEAVLQGSTGFIANGLELRADYELLRPLILNVHGAYRYNDFRDSPRADKIFEAGGGARYSANRRLSFDLDMTYLRRTVKNDIFSPTYNDVRATISTRFSL</sequence>
<dbReference type="InterPro" id="IPR018759">
    <property type="entry name" value="BBP2_2"/>
</dbReference>
<dbReference type="Pfam" id="PF10082">
    <property type="entry name" value="BBP2_2"/>
    <property type="match status" value="1"/>
</dbReference>
<proteinExistence type="predicted"/>
<keyword evidence="1" id="KW-0732">Signal</keyword>
<dbReference type="EMBL" id="QAYE01000011">
    <property type="protein sequence ID" value="PTW44202.1"/>
    <property type="molecule type" value="Genomic_DNA"/>
</dbReference>